<evidence type="ECO:0000256" key="1">
    <source>
        <dbReference type="SAM" id="MobiDB-lite"/>
    </source>
</evidence>
<gene>
    <name evidence="2" type="ORF">ACAOBT_LOCUS37743</name>
</gene>
<keyword evidence="3" id="KW-1185">Reference proteome</keyword>
<accession>A0A9P0VTW9</accession>
<proteinExistence type="predicted"/>
<feature type="compositionally biased region" description="Polar residues" evidence="1">
    <location>
        <begin position="1"/>
        <end position="11"/>
    </location>
</feature>
<organism evidence="2 3">
    <name type="scientific">Acanthoscelides obtectus</name>
    <name type="common">Bean weevil</name>
    <name type="synonym">Bruchus obtectus</name>
    <dbReference type="NCBI Taxonomy" id="200917"/>
    <lineage>
        <taxon>Eukaryota</taxon>
        <taxon>Metazoa</taxon>
        <taxon>Ecdysozoa</taxon>
        <taxon>Arthropoda</taxon>
        <taxon>Hexapoda</taxon>
        <taxon>Insecta</taxon>
        <taxon>Pterygota</taxon>
        <taxon>Neoptera</taxon>
        <taxon>Endopterygota</taxon>
        <taxon>Coleoptera</taxon>
        <taxon>Polyphaga</taxon>
        <taxon>Cucujiformia</taxon>
        <taxon>Chrysomeloidea</taxon>
        <taxon>Chrysomelidae</taxon>
        <taxon>Bruchinae</taxon>
        <taxon>Bruchini</taxon>
        <taxon>Acanthoscelides</taxon>
    </lineage>
</organism>
<reference evidence="2" key="1">
    <citation type="submission" date="2022-03" db="EMBL/GenBank/DDBJ databases">
        <authorList>
            <person name="Sayadi A."/>
        </authorList>
    </citation>
    <scope>NUCLEOTIDE SEQUENCE</scope>
</reference>
<protein>
    <submittedName>
        <fullName evidence="2">Uncharacterized protein</fullName>
    </submittedName>
</protein>
<sequence>MPLGRNSNQSLLPVCPVSRPTCPTNEKIDHQAATSTPPTARDDVKEGECSSAVASATIANHSRSDDKQEEDSE</sequence>
<feature type="compositionally biased region" description="Polar residues" evidence="1">
    <location>
        <begin position="52"/>
        <end position="61"/>
    </location>
</feature>
<dbReference type="EMBL" id="CAKOFQ010010916">
    <property type="protein sequence ID" value="CAH2020270.1"/>
    <property type="molecule type" value="Genomic_DNA"/>
</dbReference>
<evidence type="ECO:0000313" key="3">
    <source>
        <dbReference type="Proteomes" id="UP001152888"/>
    </source>
</evidence>
<comment type="caution">
    <text evidence="2">The sequence shown here is derived from an EMBL/GenBank/DDBJ whole genome shotgun (WGS) entry which is preliminary data.</text>
</comment>
<evidence type="ECO:0000313" key="2">
    <source>
        <dbReference type="EMBL" id="CAH2020270.1"/>
    </source>
</evidence>
<dbReference type="Proteomes" id="UP001152888">
    <property type="component" value="Unassembled WGS sequence"/>
</dbReference>
<dbReference type="AlphaFoldDB" id="A0A9P0VTW9"/>
<name>A0A9P0VTW9_ACAOB</name>
<feature type="region of interest" description="Disordered" evidence="1">
    <location>
        <begin position="1"/>
        <end position="73"/>
    </location>
</feature>